<dbReference type="PROSITE" id="PS50097">
    <property type="entry name" value="BTB"/>
    <property type="match status" value="1"/>
</dbReference>
<protein>
    <submittedName>
        <fullName evidence="2">Spopl protein</fullName>
    </submittedName>
</protein>
<evidence type="ECO:0000313" key="2">
    <source>
        <dbReference type="EMBL" id="CAE7370034.1"/>
    </source>
</evidence>
<dbReference type="Proteomes" id="UP000604046">
    <property type="component" value="Unassembled WGS sequence"/>
</dbReference>
<accession>A0A812Q0M7</accession>
<evidence type="ECO:0000313" key="3">
    <source>
        <dbReference type="Proteomes" id="UP000604046"/>
    </source>
</evidence>
<dbReference type="PANTHER" id="PTHR24413">
    <property type="entry name" value="SPECKLE-TYPE POZ PROTEIN"/>
    <property type="match status" value="1"/>
</dbReference>
<dbReference type="Gene3D" id="3.30.710.10">
    <property type="entry name" value="Potassium Channel Kv1.1, Chain A"/>
    <property type="match status" value="1"/>
</dbReference>
<dbReference type="Pfam" id="PF00651">
    <property type="entry name" value="BTB"/>
    <property type="match status" value="1"/>
</dbReference>
<dbReference type="SUPFAM" id="SSF54695">
    <property type="entry name" value="POZ domain"/>
    <property type="match status" value="1"/>
</dbReference>
<dbReference type="SMART" id="SM00225">
    <property type="entry name" value="BTB"/>
    <property type="match status" value="1"/>
</dbReference>
<feature type="domain" description="BTB" evidence="1">
    <location>
        <begin position="25"/>
        <end position="108"/>
    </location>
</feature>
<dbReference type="InterPro" id="IPR011333">
    <property type="entry name" value="SKP1/BTB/POZ_sf"/>
</dbReference>
<dbReference type="EMBL" id="CAJNDS010002202">
    <property type="protein sequence ID" value="CAE7370034.1"/>
    <property type="molecule type" value="Genomic_DNA"/>
</dbReference>
<organism evidence="2 3">
    <name type="scientific">Symbiodinium natans</name>
    <dbReference type="NCBI Taxonomy" id="878477"/>
    <lineage>
        <taxon>Eukaryota</taxon>
        <taxon>Sar</taxon>
        <taxon>Alveolata</taxon>
        <taxon>Dinophyceae</taxon>
        <taxon>Suessiales</taxon>
        <taxon>Symbiodiniaceae</taxon>
        <taxon>Symbiodinium</taxon>
    </lineage>
</organism>
<comment type="caution">
    <text evidence="2">The sequence shown here is derived from an EMBL/GenBank/DDBJ whole genome shotgun (WGS) entry which is preliminary data.</text>
</comment>
<sequence length="367" mass="40435">MAPIEAEDLTSVAGVWEKCFGQDARNFTVIVEPSASASKDEEGSEGKRAEFKVWAPLLSHWSPVFETMLRSENYVESKEGQVVIQDFASEAVEVFLRFLYSGVVRGSLGLLVQVAAMADKYQVGKLHALCVNSVAEALTPEALEQILIHPAEALETRPNDLNPELLQEILDSGLLCMEDGDLLKLLRGWGKGKEGDRLQPLIDARIGATARKPGQHSESVLITLWQRYCNAGKKGSFLGYWVVVTLGPQQANMSGEDTNSLNEIARGFARGLSEGWVKWELPRTPVHLMGFSFDKDIPSTLSFQIFCSEDGGPWHLAYSSDKQEIKAGTVLPCKKPPGLVKCFKLQVLAGQIAQYAYLRIHGILQTD</sequence>
<dbReference type="AlphaFoldDB" id="A0A812Q0M7"/>
<dbReference type="InterPro" id="IPR000210">
    <property type="entry name" value="BTB/POZ_dom"/>
</dbReference>
<evidence type="ECO:0000259" key="1">
    <source>
        <dbReference type="PROSITE" id="PS50097"/>
    </source>
</evidence>
<keyword evidence="3" id="KW-1185">Reference proteome</keyword>
<reference evidence="2" key="1">
    <citation type="submission" date="2021-02" db="EMBL/GenBank/DDBJ databases">
        <authorList>
            <person name="Dougan E. K."/>
            <person name="Rhodes N."/>
            <person name="Thang M."/>
            <person name="Chan C."/>
        </authorList>
    </citation>
    <scope>NUCLEOTIDE SEQUENCE</scope>
</reference>
<dbReference type="OrthoDB" id="439806at2759"/>
<name>A0A812Q0M7_9DINO</name>
<proteinExistence type="predicted"/>
<gene>
    <name evidence="2" type="primary">spopl</name>
    <name evidence="2" type="ORF">SNAT2548_LOCUS20178</name>
</gene>